<dbReference type="SUPFAM" id="SSF53474">
    <property type="entry name" value="alpha/beta-Hydrolases"/>
    <property type="match status" value="1"/>
</dbReference>
<comment type="caution">
    <text evidence="3">The sequence shown here is derived from an EMBL/GenBank/DDBJ whole genome shotgun (WGS) entry which is preliminary data.</text>
</comment>
<dbReference type="PRINTS" id="PR00111">
    <property type="entry name" value="ABHYDROLASE"/>
</dbReference>
<dbReference type="InterPro" id="IPR050266">
    <property type="entry name" value="AB_hydrolase_sf"/>
</dbReference>
<keyword evidence="4" id="KW-1185">Reference proteome</keyword>
<dbReference type="InterPro" id="IPR000073">
    <property type="entry name" value="AB_hydrolase_1"/>
</dbReference>
<protein>
    <submittedName>
        <fullName evidence="3">Alpha/beta hydrolase</fullName>
    </submittedName>
</protein>
<evidence type="ECO:0000256" key="1">
    <source>
        <dbReference type="ARBA" id="ARBA00022801"/>
    </source>
</evidence>
<dbReference type="Pfam" id="PF00561">
    <property type="entry name" value="Abhydrolase_1"/>
    <property type="match status" value="1"/>
</dbReference>
<proteinExistence type="predicted"/>
<dbReference type="Gene3D" id="3.40.50.1820">
    <property type="entry name" value="alpha/beta hydrolase"/>
    <property type="match status" value="1"/>
</dbReference>
<sequence>MSADLPEAFEPFALEVGGATLAGVETGEGLPVVFLHAGVCDKRMWARQMVAVADIGWHAIAYDRRGYGETTSPDEAFNHVDDLEALLEALDIHAAVFVGCSLGGGLALDFALRHPGRVIGLVLIGTSVTGAPWNSTEAEAMIEAAEEDAFERGDLEMLNKVQAHEWLDGPRGQSGRVGGEARKLFLEMNALALSKPDLSQDEQRPSAWHRMSEVAAPSLLLVGDQDFTTLIDRHEYLSEEMPNAFAAVLEDVAHIPSLERPDLVNSMILQFLDAIEGSGSAEDDDESDI</sequence>
<dbReference type="GO" id="GO:0016020">
    <property type="term" value="C:membrane"/>
    <property type="evidence" value="ECO:0007669"/>
    <property type="project" value="TreeGrafter"/>
</dbReference>
<dbReference type="PRINTS" id="PR00412">
    <property type="entry name" value="EPOXHYDRLASE"/>
</dbReference>
<evidence type="ECO:0000313" key="3">
    <source>
        <dbReference type="EMBL" id="MBS3847779.1"/>
    </source>
</evidence>
<dbReference type="GO" id="GO:0016787">
    <property type="term" value="F:hydrolase activity"/>
    <property type="evidence" value="ECO:0007669"/>
    <property type="project" value="UniProtKB-KW"/>
</dbReference>
<evidence type="ECO:0000313" key="4">
    <source>
        <dbReference type="Proteomes" id="UP000678281"/>
    </source>
</evidence>
<dbReference type="Proteomes" id="UP000678281">
    <property type="component" value="Unassembled WGS sequence"/>
</dbReference>
<organism evidence="3 4">
    <name type="scientific">Devosia litorisediminis</name>
    <dbReference type="NCBI Taxonomy" id="2829817"/>
    <lineage>
        <taxon>Bacteria</taxon>
        <taxon>Pseudomonadati</taxon>
        <taxon>Pseudomonadota</taxon>
        <taxon>Alphaproteobacteria</taxon>
        <taxon>Hyphomicrobiales</taxon>
        <taxon>Devosiaceae</taxon>
        <taxon>Devosia</taxon>
    </lineage>
</organism>
<accession>A0A942ICL5</accession>
<feature type="domain" description="AB hydrolase-1" evidence="2">
    <location>
        <begin position="31"/>
        <end position="261"/>
    </location>
</feature>
<dbReference type="PANTHER" id="PTHR43798:SF31">
    <property type="entry name" value="AB HYDROLASE SUPERFAMILY PROTEIN YCLE"/>
    <property type="match status" value="1"/>
</dbReference>
<dbReference type="RefSeq" id="WP_212657375.1">
    <property type="nucleotide sequence ID" value="NZ_JAGXTP010000001.1"/>
</dbReference>
<keyword evidence="1 3" id="KW-0378">Hydrolase</keyword>
<dbReference type="InterPro" id="IPR029058">
    <property type="entry name" value="AB_hydrolase_fold"/>
</dbReference>
<dbReference type="AlphaFoldDB" id="A0A942ICL5"/>
<reference evidence="3" key="1">
    <citation type="submission" date="2021-04" db="EMBL/GenBank/DDBJ databases">
        <title>Devosia litorisediminis sp. nov., isolated from a sand dune.</title>
        <authorList>
            <person name="Park S."/>
            <person name="Yoon J.-H."/>
        </authorList>
    </citation>
    <scope>NUCLEOTIDE SEQUENCE</scope>
    <source>
        <strain evidence="3">BSSL-BM10</strain>
    </source>
</reference>
<dbReference type="EMBL" id="JAGXTP010000001">
    <property type="protein sequence ID" value="MBS3847779.1"/>
    <property type="molecule type" value="Genomic_DNA"/>
</dbReference>
<evidence type="ECO:0000259" key="2">
    <source>
        <dbReference type="Pfam" id="PF00561"/>
    </source>
</evidence>
<dbReference type="InterPro" id="IPR000639">
    <property type="entry name" value="Epox_hydrolase-like"/>
</dbReference>
<name>A0A942ICL5_9HYPH</name>
<gene>
    <name evidence="3" type="ORF">KD146_03610</name>
</gene>
<dbReference type="PANTHER" id="PTHR43798">
    <property type="entry name" value="MONOACYLGLYCEROL LIPASE"/>
    <property type="match status" value="1"/>
</dbReference>